<dbReference type="InterPro" id="IPR045851">
    <property type="entry name" value="AMP-bd_C_sf"/>
</dbReference>
<feature type="domain" description="AMP-binding enzyme C-terminal" evidence="3">
    <location>
        <begin position="421"/>
        <end position="496"/>
    </location>
</feature>
<protein>
    <submittedName>
        <fullName evidence="4">Malonyl-CoA synthase</fullName>
    </submittedName>
</protein>
<dbReference type="AlphaFoldDB" id="A0A221KIJ6"/>
<dbReference type="Gene3D" id="3.40.50.12780">
    <property type="entry name" value="N-terminal domain of ligase-like"/>
    <property type="match status" value="1"/>
</dbReference>
<dbReference type="Gene3D" id="3.30.300.30">
    <property type="match status" value="1"/>
</dbReference>
<reference evidence="4 5" key="1">
    <citation type="submission" date="2017-07" db="EMBL/GenBank/DDBJ databases">
        <title>Complete Genome Sequence of the cosmetic ferment Vitreoscilla filiformis (ATCC15551).</title>
        <authorList>
            <person name="Contreras S."/>
            <person name="Sagory-Zalkind P."/>
            <person name="Blanquart H."/>
            <person name="Iltis A."/>
            <person name="Morand S.C."/>
        </authorList>
    </citation>
    <scope>NUCLEOTIDE SEQUENCE [LARGE SCALE GENOMIC DNA]</scope>
    <source>
        <strain evidence="4 5">ATCC 15551</strain>
    </source>
</reference>
<evidence type="ECO:0000259" key="3">
    <source>
        <dbReference type="Pfam" id="PF13193"/>
    </source>
</evidence>
<evidence type="ECO:0000256" key="1">
    <source>
        <dbReference type="ARBA" id="ARBA00006432"/>
    </source>
</evidence>
<evidence type="ECO:0000313" key="4">
    <source>
        <dbReference type="EMBL" id="ASM78836.1"/>
    </source>
</evidence>
<dbReference type="OrthoDB" id="9763207at2"/>
<dbReference type="PANTHER" id="PTHR43201">
    <property type="entry name" value="ACYL-COA SYNTHETASE"/>
    <property type="match status" value="1"/>
</dbReference>
<dbReference type="Pfam" id="PF00501">
    <property type="entry name" value="AMP-binding"/>
    <property type="match status" value="1"/>
</dbReference>
<dbReference type="EMBL" id="CP022423">
    <property type="protein sequence ID" value="ASM78836.1"/>
    <property type="molecule type" value="Genomic_DNA"/>
</dbReference>
<gene>
    <name evidence="4" type="ORF">VITFI_CDS3059</name>
</gene>
<dbReference type="PROSITE" id="PS00455">
    <property type="entry name" value="AMP_BINDING"/>
    <property type="match status" value="1"/>
</dbReference>
<dbReference type="KEGG" id="vff:VITFI_CDS3059"/>
<keyword evidence="5" id="KW-1185">Reference proteome</keyword>
<dbReference type="InterPro" id="IPR042099">
    <property type="entry name" value="ANL_N_sf"/>
</dbReference>
<dbReference type="RefSeq" id="WP_089417710.1">
    <property type="nucleotide sequence ID" value="NZ_CP022423.1"/>
</dbReference>
<dbReference type="PANTHER" id="PTHR43201:SF8">
    <property type="entry name" value="ACYL-COA SYNTHETASE FAMILY MEMBER 3"/>
    <property type="match status" value="1"/>
</dbReference>
<dbReference type="Proteomes" id="UP000199729">
    <property type="component" value="Chromosome"/>
</dbReference>
<dbReference type="GO" id="GO:0006631">
    <property type="term" value="P:fatty acid metabolic process"/>
    <property type="evidence" value="ECO:0007669"/>
    <property type="project" value="TreeGrafter"/>
</dbReference>
<dbReference type="GO" id="GO:0031956">
    <property type="term" value="F:medium-chain fatty acid-CoA ligase activity"/>
    <property type="evidence" value="ECO:0007669"/>
    <property type="project" value="TreeGrafter"/>
</dbReference>
<comment type="similarity">
    <text evidence="1">Belongs to the ATP-dependent AMP-binding enzyme family.</text>
</comment>
<dbReference type="Pfam" id="PF13193">
    <property type="entry name" value="AMP-binding_C"/>
    <property type="match status" value="1"/>
</dbReference>
<dbReference type="SUPFAM" id="SSF56801">
    <property type="entry name" value="Acetyl-CoA synthetase-like"/>
    <property type="match status" value="1"/>
</dbReference>
<organism evidence="4 5">
    <name type="scientific">Vitreoscilla filiformis</name>
    <dbReference type="NCBI Taxonomy" id="63"/>
    <lineage>
        <taxon>Bacteria</taxon>
        <taxon>Pseudomonadati</taxon>
        <taxon>Pseudomonadota</taxon>
        <taxon>Betaproteobacteria</taxon>
        <taxon>Neisseriales</taxon>
        <taxon>Neisseriaceae</taxon>
        <taxon>Vitreoscilla</taxon>
    </lineage>
</organism>
<dbReference type="NCBIfam" id="NF005702">
    <property type="entry name" value="PRK07514.1"/>
    <property type="match status" value="1"/>
</dbReference>
<dbReference type="InterPro" id="IPR025110">
    <property type="entry name" value="AMP-bd_C"/>
</dbReference>
<evidence type="ECO:0000313" key="5">
    <source>
        <dbReference type="Proteomes" id="UP000199729"/>
    </source>
</evidence>
<evidence type="ECO:0000259" key="2">
    <source>
        <dbReference type="Pfam" id="PF00501"/>
    </source>
</evidence>
<dbReference type="CDD" id="cd05941">
    <property type="entry name" value="MCS"/>
    <property type="match status" value="1"/>
</dbReference>
<name>A0A221KIJ6_VITFI</name>
<accession>A0A221KIJ6</accession>
<sequence length="513" mass="54899">MNQNLFAALRAAFPADGSATAIETADGPGAPLFYTWADLDAATARIANLLDSLDLPPESCVAVQVDKSVEALMLYLGVLRAGHVFLPLNTAYQASEIEYFIGNAEPAVVVCPDVAFTWVSRLAFAAGTRHVFTLNDDRTGTLLERAAFHADTHTPAEKSAGDLAAILYTSGTTGRSKGAMLSHGNLLSNAQVLKDYWGWQPDDVLIHALPIFHVHGLFVASHGALLNGSKMIWFAKYDPKAVLARFNEGTVFMGVPTLYVRLLGEAGLTRDACAPMRLFISGSAPLLIETFSTWQARTGHTILERYGMSETIMLTSNPCQPEGGERRGGTVGFPLPGVGVRIHDDAGEAVAAGEIGHIQVRGPNVFSGYWRMPEKTKEEFTADGWFKTGDVGKIDADGYVTIVGRSKDLVITGGYNVYPAEVEGVINELPGVAESAVIGVPHPDFGEGVVAVVVPRAGAKVMPEAIIAALKGRIANFKVPKAVFITPELPRNTMGKVQKNGLRQQHGACFDAR</sequence>
<feature type="domain" description="AMP-dependent synthetase/ligase" evidence="2">
    <location>
        <begin position="34"/>
        <end position="370"/>
    </location>
</feature>
<proteinExistence type="inferred from homology"/>
<dbReference type="InterPro" id="IPR000873">
    <property type="entry name" value="AMP-dep_synth/lig_dom"/>
</dbReference>
<dbReference type="InterPro" id="IPR020845">
    <property type="entry name" value="AMP-binding_CS"/>
</dbReference>